<evidence type="ECO:0000313" key="2">
    <source>
        <dbReference type="Proteomes" id="UP000481858"/>
    </source>
</evidence>
<evidence type="ECO:0000313" key="1">
    <source>
        <dbReference type="EMBL" id="KAF2968558.1"/>
    </source>
</evidence>
<reference evidence="1 2" key="1">
    <citation type="submission" date="2019-12" db="EMBL/GenBank/DDBJ databases">
        <title>Draft genome sequence of the ascomycete Xylaria multiplex DSM 110363.</title>
        <authorList>
            <person name="Buettner E."/>
            <person name="Kellner H."/>
        </authorList>
    </citation>
    <scope>NUCLEOTIDE SEQUENCE [LARGE SCALE GENOMIC DNA]</scope>
    <source>
        <strain evidence="1 2">DSM 110363</strain>
    </source>
</reference>
<dbReference type="Proteomes" id="UP000481858">
    <property type="component" value="Unassembled WGS sequence"/>
</dbReference>
<sequence>MAPSLEALPLELFEMVVVFLDFKDIACLRLASRTTEIKASQMHFVTFFHRKQVTLHARRLDDLVRMTASSRLVCCLQQLTIVGPVGLDEARSEYRADEHVNLLAQAFRNIKAKSQTGSLASLSLRAAAVSSCPDTLPWSEFWVAARRTFKVTMEALYESNLSVTENLDIFSSVTGYSLEYDAFGKQAIMPAFLSCLETWEHKDPLWPAFNSPPTKMCFPASQNTNPSIIVAFTHRWPPTNAFTDLKRLTFSLSSILVDGPVTSYRNFISPNRLIKVNENQGEHTGAALEAVSQLSEIMPKLESLHLQWRNVGENAAPLTVLPMDTLNGTSRPAPLQLKECSLGGVFVRGAALTKFVKSMQPEIFKMRGVHLLTGTYAHLFKYLEDPDTPTTSYHLEDIFQKPYRLVHFNVPGTTDIEYEWYEGTGVIFGPSTLSRQNANKGKQITYRVGPQEWSDKNYLDIAFNVNGEFGAPYSESRAPIKPMEVKNDVDIGYRYL</sequence>
<proteinExistence type="predicted"/>
<dbReference type="EMBL" id="WUBL01000049">
    <property type="protein sequence ID" value="KAF2968558.1"/>
    <property type="molecule type" value="Genomic_DNA"/>
</dbReference>
<organism evidence="1 2">
    <name type="scientific">Xylaria multiplex</name>
    <dbReference type="NCBI Taxonomy" id="323545"/>
    <lineage>
        <taxon>Eukaryota</taxon>
        <taxon>Fungi</taxon>
        <taxon>Dikarya</taxon>
        <taxon>Ascomycota</taxon>
        <taxon>Pezizomycotina</taxon>
        <taxon>Sordariomycetes</taxon>
        <taxon>Xylariomycetidae</taxon>
        <taxon>Xylariales</taxon>
        <taxon>Xylariaceae</taxon>
        <taxon>Xylaria</taxon>
    </lineage>
</organism>
<dbReference type="InParanoid" id="A0A7C8IRP9"/>
<keyword evidence="2" id="KW-1185">Reference proteome</keyword>
<dbReference type="OrthoDB" id="3886018at2759"/>
<comment type="caution">
    <text evidence="1">The sequence shown here is derived from an EMBL/GenBank/DDBJ whole genome shotgun (WGS) entry which is preliminary data.</text>
</comment>
<gene>
    <name evidence="1" type="ORF">GQX73_g5044</name>
</gene>
<protein>
    <recommendedName>
        <fullName evidence="3">F-box domain-containing protein</fullName>
    </recommendedName>
</protein>
<evidence type="ECO:0008006" key="3">
    <source>
        <dbReference type="Google" id="ProtNLM"/>
    </source>
</evidence>
<accession>A0A7C8IRP9</accession>
<dbReference type="AlphaFoldDB" id="A0A7C8IRP9"/>
<name>A0A7C8IRP9_9PEZI</name>